<dbReference type="InterPro" id="IPR050240">
    <property type="entry name" value="DNA_pol_type-B"/>
</dbReference>
<accession>A0A6C0JS69</accession>
<dbReference type="SUPFAM" id="SSF53098">
    <property type="entry name" value="Ribonuclease H-like"/>
    <property type="match status" value="1"/>
</dbReference>
<dbReference type="InterPro" id="IPR023211">
    <property type="entry name" value="DNA_pol_palm_dom_sf"/>
</dbReference>
<evidence type="ECO:0000259" key="8">
    <source>
        <dbReference type="Pfam" id="PF00136"/>
    </source>
</evidence>
<dbReference type="GO" id="GO:0003887">
    <property type="term" value="F:DNA-directed DNA polymerase activity"/>
    <property type="evidence" value="ECO:0007669"/>
    <property type="project" value="UniProtKB-KW"/>
</dbReference>
<keyword evidence="3" id="KW-0808">Transferase</keyword>
<reference evidence="10" key="1">
    <citation type="journal article" date="2020" name="Nature">
        <title>Giant virus diversity and host interactions through global metagenomics.</title>
        <authorList>
            <person name="Schulz F."/>
            <person name="Roux S."/>
            <person name="Paez-Espino D."/>
            <person name="Jungbluth S."/>
            <person name="Walsh D.A."/>
            <person name="Denef V.J."/>
            <person name="McMahon K.D."/>
            <person name="Konstantinidis K.T."/>
            <person name="Eloe-Fadrosh E.A."/>
            <person name="Kyrpides N.C."/>
            <person name="Woyke T."/>
        </authorList>
    </citation>
    <scope>NUCLEOTIDE SEQUENCE</scope>
    <source>
        <strain evidence="10">GVMAG-S-1063924-116</strain>
    </source>
</reference>
<dbReference type="InterPro" id="IPR006133">
    <property type="entry name" value="DNA-dir_DNA_pol_B_exonuc"/>
</dbReference>
<evidence type="ECO:0000259" key="9">
    <source>
        <dbReference type="Pfam" id="PF03104"/>
    </source>
</evidence>
<evidence type="ECO:0000256" key="7">
    <source>
        <dbReference type="ARBA" id="ARBA00049244"/>
    </source>
</evidence>
<name>A0A6C0JS69_9ZZZZ</name>
<evidence type="ECO:0000256" key="5">
    <source>
        <dbReference type="ARBA" id="ARBA00022932"/>
    </source>
</evidence>
<dbReference type="InterPro" id="IPR012337">
    <property type="entry name" value="RNaseH-like_sf"/>
</dbReference>
<dbReference type="AlphaFoldDB" id="A0A6C0JS69"/>
<evidence type="ECO:0000256" key="3">
    <source>
        <dbReference type="ARBA" id="ARBA00022679"/>
    </source>
</evidence>
<protein>
    <recommendedName>
        <fullName evidence="2">DNA-directed DNA polymerase</fullName>
        <ecNumber evidence="2">2.7.7.7</ecNumber>
    </recommendedName>
</protein>
<organism evidence="10">
    <name type="scientific">viral metagenome</name>
    <dbReference type="NCBI Taxonomy" id="1070528"/>
    <lineage>
        <taxon>unclassified sequences</taxon>
        <taxon>metagenomes</taxon>
        <taxon>organismal metagenomes</taxon>
    </lineage>
</organism>
<dbReference type="GO" id="GO:0003677">
    <property type="term" value="F:DNA binding"/>
    <property type="evidence" value="ECO:0007669"/>
    <property type="project" value="UniProtKB-KW"/>
</dbReference>
<dbReference type="SUPFAM" id="SSF56672">
    <property type="entry name" value="DNA/RNA polymerases"/>
    <property type="match status" value="1"/>
</dbReference>
<dbReference type="Pfam" id="PF00136">
    <property type="entry name" value="DNA_pol_B"/>
    <property type="match status" value="1"/>
</dbReference>
<dbReference type="InterPro" id="IPR036397">
    <property type="entry name" value="RNaseH_sf"/>
</dbReference>
<dbReference type="InterPro" id="IPR043502">
    <property type="entry name" value="DNA/RNA_pol_sf"/>
</dbReference>
<dbReference type="SMART" id="SM00486">
    <property type="entry name" value="POLBc"/>
    <property type="match status" value="1"/>
</dbReference>
<dbReference type="Pfam" id="PF03104">
    <property type="entry name" value="DNA_pol_B_exo1"/>
    <property type="match status" value="1"/>
</dbReference>
<feature type="domain" description="DNA-directed DNA polymerase family B exonuclease" evidence="9">
    <location>
        <begin position="134"/>
        <end position="367"/>
    </location>
</feature>
<evidence type="ECO:0000256" key="6">
    <source>
        <dbReference type="ARBA" id="ARBA00023125"/>
    </source>
</evidence>
<dbReference type="Gene3D" id="1.10.132.60">
    <property type="entry name" value="DNA polymerase family B, C-terminal domain"/>
    <property type="match status" value="1"/>
</dbReference>
<dbReference type="Gene3D" id="3.90.1600.10">
    <property type="entry name" value="Palm domain of DNA polymerase"/>
    <property type="match status" value="1"/>
</dbReference>
<evidence type="ECO:0000256" key="2">
    <source>
        <dbReference type="ARBA" id="ARBA00012417"/>
    </source>
</evidence>
<dbReference type="PRINTS" id="PR00106">
    <property type="entry name" value="DNAPOLB"/>
</dbReference>
<dbReference type="InterPro" id="IPR042087">
    <property type="entry name" value="DNA_pol_B_thumb"/>
</dbReference>
<comment type="catalytic activity">
    <reaction evidence="7">
        <text>DNA(n) + a 2'-deoxyribonucleoside 5'-triphosphate = DNA(n+1) + diphosphate</text>
        <dbReference type="Rhea" id="RHEA:22508"/>
        <dbReference type="Rhea" id="RHEA-COMP:17339"/>
        <dbReference type="Rhea" id="RHEA-COMP:17340"/>
        <dbReference type="ChEBI" id="CHEBI:33019"/>
        <dbReference type="ChEBI" id="CHEBI:61560"/>
        <dbReference type="ChEBI" id="CHEBI:173112"/>
        <dbReference type="EC" id="2.7.7.7"/>
    </reaction>
</comment>
<dbReference type="EC" id="2.7.7.7" evidence="2"/>
<evidence type="ECO:0000313" key="10">
    <source>
        <dbReference type="EMBL" id="QHU08605.1"/>
    </source>
</evidence>
<dbReference type="InterPro" id="IPR006134">
    <property type="entry name" value="DNA-dir_DNA_pol_B_multi_dom"/>
</dbReference>
<dbReference type="Gene3D" id="3.30.420.10">
    <property type="entry name" value="Ribonuclease H-like superfamily/Ribonuclease H"/>
    <property type="match status" value="1"/>
</dbReference>
<keyword evidence="6" id="KW-0238">DNA-binding</keyword>
<dbReference type="GO" id="GO:0000166">
    <property type="term" value="F:nucleotide binding"/>
    <property type="evidence" value="ECO:0007669"/>
    <property type="project" value="InterPro"/>
</dbReference>
<dbReference type="EMBL" id="MN740698">
    <property type="protein sequence ID" value="QHU08605.1"/>
    <property type="molecule type" value="Genomic_DNA"/>
</dbReference>
<sequence>MSTRRFLKSYQWCEDDYKGKLQIRVWCMDRDDNKCLLVIPDFPVFIYIQPPNLANLEWNATTLSSVLAPEIKKLNRNIIEVTPVKKKLTVFTNNESTYLLRVTLPSRMDGFSFAKAAKSTKFTCLRRKKVLVLESDIKNYNKLAACKKIDFSKWFSANCRTAKDSEKISDMDREYIASYKSLKTVPPEECANWKTHMKVLSMDIETYSHNHNAFPDSGNPEDCIYMISCVYEEMGKPETRKIYIIFSGECNKIDRFENLEIIQVFSEEGIISAYAALVKKLDPTHITGYNINNFDFPYIVTRMSFSGKPIPYMGHIKGRTTIVKRKDWNSKAYGDISITFINVEGIVTFDLYTMIKRDYSRLRSMRLGYVAEKFLGVGKEEMTAKEMFRIFKQQQDGFYFTEVLEDIKSGRELNYEEVAKRLSETTLLGRKAKKLLKYMKQGTFYDRYVNRSVEYEDKAREEMTRLIIYCIVDSLRNLELFIKFNCDSILESLSSVSCVNQEEIYNSGQQASTYSLIHRYAYENSMVIRKPVSKDTAYEGGYVCEPILGLHDNVGTLDFNSLYPSVMIAHNLCYTTIIPNSKIKFFKKDTYNTYEVQGEKVYVVKREVYEGFIPMLLKKLLGERKAVRKPIPAIEERLEQAKLVGDEAVIAQCKFELVERNSRQLALKVKCNSVYGFMGVPSQTGIMPYKILASTVTSISRESIKLTAKILQDKYNIILVYGDTDSVMVQIQGETYEEVFRLGKIMEEELNGIEPGFKDVNGKVWPEGKKGKFPDGMRIELEEVKAKIACIGKKYYIYVPYNKDGSIDYETVTDCLGTRKRIKLCFKGCPPAKSGTPKIVSDLYKAIGEVVVNKGSYIDCIKVYEAFFREILSGQVPDADFSKSVKMGQNYSNETFELNLLAQRMMAMGRPIESGEKVETVVVDIEDKYKGNKMMVLDMLDKTEYNIDYEYYVSKAFKTVDTEVNACYKDVIDEYGSEIMRVGRKRPTPKSGISQCIFKAYEHGDYNLTQYRYWISDLMGIEHSDDEESEYDDYSEEE</sequence>
<dbReference type="InterPro" id="IPR006172">
    <property type="entry name" value="DNA-dir_DNA_pol_B"/>
</dbReference>
<dbReference type="Gene3D" id="1.10.287.690">
    <property type="entry name" value="Helix hairpin bin"/>
    <property type="match status" value="1"/>
</dbReference>
<feature type="domain" description="DNA-directed DNA polymerase family B multifunctional" evidence="8">
    <location>
        <begin position="500"/>
        <end position="961"/>
    </location>
</feature>
<keyword evidence="4" id="KW-0548">Nucleotidyltransferase</keyword>
<dbReference type="InterPro" id="IPR017964">
    <property type="entry name" value="DNA-dir_DNA_pol_B_CS"/>
</dbReference>
<dbReference type="PROSITE" id="PS00116">
    <property type="entry name" value="DNA_POLYMERASE_B"/>
    <property type="match status" value="1"/>
</dbReference>
<evidence type="ECO:0000256" key="4">
    <source>
        <dbReference type="ARBA" id="ARBA00022695"/>
    </source>
</evidence>
<dbReference type="GO" id="GO:0006261">
    <property type="term" value="P:DNA-templated DNA replication"/>
    <property type="evidence" value="ECO:0007669"/>
    <property type="project" value="TreeGrafter"/>
</dbReference>
<dbReference type="PANTHER" id="PTHR10322">
    <property type="entry name" value="DNA POLYMERASE CATALYTIC SUBUNIT"/>
    <property type="match status" value="1"/>
</dbReference>
<evidence type="ECO:0000256" key="1">
    <source>
        <dbReference type="ARBA" id="ARBA00005755"/>
    </source>
</evidence>
<keyword evidence="5" id="KW-0239">DNA-directed DNA polymerase</keyword>
<proteinExistence type="inferred from homology"/>
<dbReference type="PANTHER" id="PTHR10322:SF23">
    <property type="entry name" value="DNA POLYMERASE DELTA CATALYTIC SUBUNIT"/>
    <property type="match status" value="1"/>
</dbReference>
<comment type="similarity">
    <text evidence="1">Belongs to the DNA polymerase type-B family.</text>
</comment>